<feature type="transmembrane region" description="Helical" evidence="2">
    <location>
        <begin position="175"/>
        <end position="195"/>
    </location>
</feature>
<feature type="transmembrane region" description="Helical" evidence="2">
    <location>
        <begin position="215"/>
        <end position="235"/>
    </location>
</feature>
<keyword evidence="2" id="KW-0812">Transmembrane</keyword>
<proteinExistence type="predicted"/>
<keyword evidence="2" id="KW-0472">Membrane</keyword>
<reference evidence="3" key="1">
    <citation type="submission" date="2021-01" db="EMBL/GenBank/DDBJ databases">
        <authorList>
            <person name="Corre E."/>
            <person name="Pelletier E."/>
            <person name="Niang G."/>
            <person name="Scheremetjew M."/>
            <person name="Finn R."/>
            <person name="Kale V."/>
            <person name="Holt S."/>
            <person name="Cochrane G."/>
            <person name="Meng A."/>
            <person name="Brown T."/>
            <person name="Cohen L."/>
        </authorList>
    </citation>
    <scope>NUCLEOTIDE SEQUENCE</scope>
    <source>
        <strain evidence="3">CCMP 2712</strain>
    </source>
</reference>
<keyword evidence="2" id="KW-1133">Transmembrane helix</keyword>
<gene>
    <name evidence="3" type="ORF">GTHE00462_LOCUS39810</name>
</gene>
<accession>A0A7S4PRD2</accession>
<feature type="transmembrane region" description="Helical" evidence="2">
    <location>
        <begin position="114"/>
        <end position="132"/>
    </location>
</feature>
<feature type="transmembrane region" description="Helical" evidence="2">
    <location>
        <begin position="73"/>
        <end position="93"/>
    </location>
</feature>
<evidence type="ECO:0000313" key="3">
    <source>
        <dbReference type="EMBL" id="CAE2341814.1"/>
    </source>
</evidence>
<evidence type="ECO:0000256" key="2">
    <source>
        <dbReference type="SAM" id="Phobius"/>
    </source>
</evidence>
<dbReference type="AlphaFoldDB" id="A0A7S4PRD2"/>
<protein>
    <submittedName>
        <fullName evidence="3">Uncharacterized protein</fullName>
    </submittedName>
</protein>
<keyword evidence="1" id="KW-0175">Coiled coil</keyword>
<evidence type="ECO:0000256" key="1">
    <source>
        <dbReference type="SAM" id="Coils"/>
    </source>
</evidence>
<feature type="coiled-coil region" evidence="1">
    <location>
        <begin position="250"/>
        <end position="277"/>
    </location>
</feature>
<sequence>MFVNSASCWRPFRPILNEGNPLHPCAKNYEVTQLARLRLDHRIPTMKPLCSHPFGMLAETERLGMIRAVGNEVIFAALLFCFSMFVKRIYTSIEIAAKFKDPNLSAPLQTFSETWNVFAGLVLFWAPLFLLLKAIGGFSPQNSISHMLTFGPYLISFATQGFIQSGLGKSFHFPVSSQSLLSLSTIIVSIPFQVWRLYHLHFCDISLLKSLEGQMMYFISFMKVVTVVHMALYLLRLPWISSKANPFVSGSDLYKRYESLQEEVKALREQNRLLKELYGVNDIQQGGVLRVQRLAELQNAYVTKRTKSVEARKGKKDLEDED</sequence>
<dbReference type="EMBL" id="HBKN01051035">
    <property type="protein sequence ID" value="CAE2341814.1"/>
    <property type="molecule type" value="Transcribed_RNA"/>
</dbReference>
<feature type="transmembrane region" description="Helical" evidence="2">
    <location>
        <begin position="144"/>
        <end position="163"/>
    </location>
</feature>
<organism evidence="3">
    <name type="scientific">Guillardia theta</name>
    <name type="common">Cryptophyte</name>
    <name type="synonym">Cryptomonas phi</name>
    <dbReference type="NCBI Taxonomy" id="55529"/>
    <lineage>
        <taxon>Eukaryota</taxon>
        <taxon>Cryptophyceae</taxon>
        <taxon>Pyrenomonadales</taxon>
        <taxon>Geminigeraceae</taxon>
        <taxon>Guillardia</taxon>
    </lineage>
</organism>
<name>A0A7S4PRD2_GUITH</name>